<gene>
    <name evidence="1" type="primary">106051769</name>
</gene>
<organism evidence="1 2">
    <name type="scientific">Biomphalaria glabrata</name>
    <name type="common">Bloodfluke planorb</name>
    <name type="synonym">Freshwater snail</name>
    <dbReference type="NCBI Taxonomy" id="6526"/>
    <lineage>
        <taxon>Eukaryota</taxon>
        <taxon>Metazoa</taxon>
        <taxon>Spiralia</taxon>
        <taxon>Lophotrochozoa</taxon>
        <taxon>Mollusca</taxon>
        <taxon>Gastropoda</taxon>
        <taxon>Heterobranchia</taxon>
        <taxon>Euthyneura</taxon>
        <taxon>Panpulmonata</taxon>
        <taxon>Hygrophila</taxon>
        <taxon>Lymnaeoidea</taxon>
        <taxon>Planorbidae</taxon>
        <taxon>Biomphalaria</taxon>
    </lineage>
</organism>
<proteinExistence type="predicted"/>
<name>A0A2C9LZZ2_BIOGL</name>
<reference evidence="1" key="1">
    <citation type="submission" date="2020-05" db="UniProtKB">
        <authorList>
            <consortium name="EnsemblMetazoa"/>
        </authorList>
    </citation>
    <scope>IDENTIFICATION</scope>
    <source>
        <strain evidence="1">BB02</strain>
    </source>
</reference>
<dbReference type="Proteomes" id="UP000076420">
    <property type="component" value="Unassembled WGS sequence"/>
</dbReference>
<evidence type="ECO:0000313" key="2">
    <source>
        <dbReference type="Proteomes" id="UP000076420"/>
    </source>
</evidence>
<dbReference type="VEuPathDB" id="VectorBase:BGLAX_026829"/>
<protein>
    <submittedName>
        <fullName evidence="1">Uncharacterized protein</fullName>
    </submittedName>
</protein>
<dbReference type="EnsemblMetazoa" id="BGLB036816-RA">
    <property type="protein sequence ID" value="BGLB036816-PA"/>
    <property type="gene ID" value="BGLB036816"/>
</dbReference>
<dbReference type="AlphaFoldDB" id="A0A2C9LZZ2"/>
<dbReference type="KEGG" id="bgt:106051769"/>
<dbReference type="VEuPathDB" id="VectorBase:BGLB036816"/>
<sequence>MVGNKELALHSMLDCTGSRLNDSVVTRSAYRAVGTDLFSMWLSVNHGPSSTELMLAVPTEGWGNTYYAVTLRYIPSVLVISLTETKVMIKLRIKSEPGMLNVIEYKNKTYGNNDTIVETLP</sequence>
<evidence type="ECO:0000313" key="1">
    <source>
        <dbReference type="EnsemblMetazoa" id="BGLB036816-PA"/>
    </source>
</evidence>
<accession>A0A2C9LZZ2</accession>